<evidence type="ECO:0000313" key="1">
    <source>
        <dbReference type="Proteomes" id="UP000095282"/>
    </source>
</evidence>
<reference evidence="2" key="1">
    <citation type="submission" date="2016-11" db="UniProtKB">
        <authorList>
            <consortium name="WormBaseParasite"/>
        </authorList>
    </citation>
    <scope>IDENTIFICATION</scope>
</reference>
<keyword evidence="1" id="KW-1185">Reference proteome</keyword>
<accession>A0A1I7TJI3</accession>
<proteinExistence type="predicted"/>
<organism evidence="1 2">
    <name type="scientific">Caenorhabditis tropicalis</name>
    <dbReference type="NCBI Taxonomy" id="1561998"/>
    <lineage>
        <taxon>Eukaryota</taxon>
        <taxon>Metazoa</taxon>
        <taxon>Ecdysozoa</taxon>
        <taxon>Nematoda</taxon>
        <taxon>Chromadorea</taxon>
        <taxon>Rhabditida</taxon>
        <taxon>Rhabditina</taxon>
        <taxon>Rhabditomorpha</taxon>
        <taxon>Rhabditoidea</taxon>
        <taxon>Rhabditidae</taxon>
        <taxon>Peloderinae</taxon>
        <taxon>Caenorhabditis</taxon>
    </lineage>
</organism>
<evidence type="ECO:0000313" key="2">
    <source>
        <dbReference type="WBParaSite" id="Csp11.Scaffold626.g6542.t2"/>
    </source>
</evidence>
<protein>
    <submittedName>
        <fullName evidence="2">DUF1858 domain-containing protein</fullName>
    </submittedName>
</protein>
<dbReference type="Proteomes" id="UP000095282">
    <property type="component" value="Unplaced"/>
</dbReference>
<dbReference type="AlphaFoldDB" id="A0A1I7TJI3"/>
<name>A0A1I7TJI3_9PELO</name>
<dbReference type="WBParaSite" id="Csp11.Scaffold626.g6542.t2">
    <property type="protein sequence ID" value="Csp11.Scaffold626.g6542.t2"/>
    <property type="gene ID" value="Csp11.Scaffold626.g6542"/>
</dbReference>
<dbReference type="eggNOG" id="ENOG502TH1R">
    <property type="taxonomic scope" value="Eukaryota"/>
</dbReference>
<sequence length="196" mass="22309">MEILTVVIPDLIRYSKDYFMENSLFQQIEHVRKGTLPAAVGLHPIRTMVDGIDYCATALQVPMATQKKLDLALHECEKVTLNSEHLAKILGEDTVFTLGKNPEGTVFFLLVDRNPEKVSHAPEITKVMASMIQLTTNLKLRELKEIEQIRLPIELAGSFMMMVRCEKDGKRSLELYDENMTQVGFVNGFVWREIVV</sequence>